<feature type="domain" description="PHD-type" evidence="12">
    <location>
        <begin position="127"/>
        <end position="179"/>
    </location>
</feature>
<comment type="subunit">
    <text evidence="11">Interacts with H3K4me3 and to a lesser extent with H3K4me2.</text>
</comment>
<evidence type="ECO:0000313" key="13">
    <source>
        <dbReference type="EMBL" id="WVZ04551.1"/>
    </source>
</evidence>
<dbReference type="EMBL" id="CP144695">
    <property type="protein sequence ID" value="WVZ04551.1"/>
    <property type="molecule type" value="Genomic_DNA"/>
</dbReference>
<dbReference type="GO" id="GO:0000976">
    <property type="term" value="F:transcription cis-regulatory region binding"/>
    <property type="evidence" value="ECO:0007669"/>
    <property type="project" value="TreeGrafter"/>
</dbReference>
<dbReference type="Pfam" id="PF00628">
    <property type="entry name" value="PHD"/>
    <property type="match status" value="1"/>
</dbReference>
<dbReference type="InterPro" id="IPR019787">
    <property type="entry name" value="Znf_PHD-finger"/>
</dbReference>
<evidence type="ECO:0000256" key="2">
    <source>
        <dbReference type="ARBA" id="ARBA00010445"/>
    </source>
</evidence>
<keyword evidence="4 10" id="KW-0863">Zinc-finger</keyword>
<dbReference type="SMART" id="SM00249">
    <property type="entry name" value="PHD"/>
    <property type="match status" value="1"/>
</dbReference>
<evidence type="ECO:0000256" key="1">
    <source>
        <dbReference type="ARBA" id="ARBA00004123"/>
    </source>
</evidence>
<keyword evidence="8 11" id="KW-0804">Transcription</keyword>
<gene>
    <name evidence="13" type="ORF">V8G54_017897</name>
</gene>
<dbReference type="Pfam" id="PF12165">
    <property type="entry name" value="Alfin"/>
    <property type="match status" value="1"/>
</dbReference>
<evidence type="ECO:0000259" key="12">
    <source>
        <dbReference type="PROSITE" id="PS50016"/>
    </source>
</evidence>
<dbReference type="GO" id="GO:0042393">
    <property type="term" value="F:histone binding"/>
    <property type="evidence" value="ECO:0007669"/>
    <property type="project" value="UniProtKB-UniRule"/>
</dbReference>
<dbReference type="Gene3D" id="3.30.40.10">
    <property type="entry name" value="Zinc/RING finger domain, C3HC4 (zinc finger)"/>
    <property type="match status" value="1"/>
</dbReference>
<dbReference type="GO" id="GO:0006325">
    <property type="term" value="P:chromatin organization"/>
    <property type="evidence" value="ECO:0007669"/>
    <property type="project" value="UniProtKB-UniRule"/>
</dbReference>
<evidence type="ECO:0000256" key="10">
    <source>
        <dbReference type="PROSITE-ProRule" id="PRU00146"/>
    </source>
</evidence>
<dbReference type="InterPro" id="IPR044104">
    <property type="entry name" value="PHD_AL_plant"/>
</dbReference>
<organism evidence="13 14">
    <name type="scientific">Vigna mungo</name>
    <name type="common">Black gram</name>
    <name type="synonym">Phaseolus mungo</name>
    <dbReference type="NCBI Taxonomy" id="3915"/>
    <lineage>
        <taxon>Eukaryota</taxon>
        <taxon>Viridiplantae</taxon>
        <taxon>Streptophyta</taxon>
        <taxon>Embryophyta</taxon>
        <taxon>Tracheophyta</taxon>
        <taxon>Spermatophyta</taxon>
        <taxon>Magnoliopsida</taxon>
        <taxon>eudicotyledons</taxon>
        <taxon>Gunneridae</taxon>
        <taxon>Pentapetalae</taxon>
        <taxon>rosids</taxon>
        <taxon>fabids</taxon>
        <taxon>Fabales</taxon>
        <taxon>Fabaceae</taxon>
        <taxon>Papilionoideae</taxon>
        <taxon>50 kb inversion clade</taxon>
        <taxon>NPAAA clade</taxon>
        <taxon>indigoferoid/millettioid clade</taxon>
        <taxon>Phaseoleae</taxon>
        <taxon>Vigna</taxon>
    </lineage>
</organism>
<evidence type="ECO:0000256" key="8">
    <source>
        <dbReference type="ARBA" id="ARBA00023163"/>
    </source>
</evidence>
<feature type="non-terminal residue" evidence="13">
    <location>
        <position position="1"/>
    </location>
</feature>
<dbReference type="SUPFAM" id="SSF57903">
    <property type="entry name" value="FYVE/PHD zinc finger"/>
    <property type="match status" value="1"/>
</dbReference>
<dbReference type="PROSITE" id="PS01359">
    <property type="entry name" value="ZF_PHD_1"/>
    <property type="match status" value="1"/>
</dbReference>
<dbReference type="PROSITE" id="PS50016">
    <property type="entry name" value="ZF_PHD_2"/>
    <property type="match status" value="1"/>
</dbReference>
<dbReference type="PANTHER" id="PTHR12321:SF39">
    <property type="entry name" value="PHD FINGER PROTEIN ALFIN-LIKE 2"/>
    <property type="match status" value="1"/>
</dbReference>
<keyword evidence="3 11" id="KW-0479">Metal-binding</keyword>
<dbReference type="InterPro" id="IPR019786">
    <property type="entry name" value="Zinc_finger_PHD-type_CS"/>
</dbReference>
<comment type="domain">
    <text evidence="11">The PHD-type zinc finger mediates the binding to H3K4me3.</text>
</comment>
<dbReference type="CDD" id="cd15613">
    <property type="entry name" value="PHD_AL_plant"/>
    <property type="match status" value="1"/>
</dbReference>
<dbReference type="GO" id="GO:0006355">
    <property type="term" value="P:regulation of DNA-templated transcription"/>
    <property type="evidence" value="ECO:0007669"/>
    <property type="project" value="UniProtKB-UniRule"/>
</dbReference>
<dbReference type="InterPro" id="IPR045104">
    <property type="entry name" value="Alfin"/>
</dbReference>
<dbReference type="InterPro" id="IPR001965">
    <property type="entry name" value="Znf_PHD"/>
</dbReference>
<keyword evidence="7 11" id="KW-0805">Transcription regulation</keyword>
<dbReference type="AlphaFoldDB" id="A0AAQ3N958"/>
<sequence>SDKDNLCLYGHPNEAWEVTLPAEEVPPELPEPALGINFARDGMNRRDWLSLVAVHSDSWLVSVAFYLGARLNRNESVCKTMRGMLHVPFLMSFLHIYMQRSNDGQVKSNPKFAADEGYEEDEDEHNEALCGSCGGNYNSDEFWICCDICERWFHGKCVKITPAKAEGIKQYKCPSCSLRRGRP</sequence>
<evidence type="ECO:0000256" key="5">
    <source>
        <dbReference type="ARBA" id="ARBA00022833"/>
    </source>
</evidence>
<evidence type="ECO:0000256" key="3">
    <source>
        <dbReference type="ARBA" id="ARBA00022723"/>
    </source>
</evidence>
<evidence type="ECO:0000256" key="7">
    <source>
        <dbReference type="ARBA" id="ARBA00023015"/>
    </source>
</evidence>
<keyword evidence="6 11" id="KW-0156">Chromatin regulator</keyword>
<dbReference type="GO" id="GO:0008270">
    <property type="term" value="F:zinc ion binding"/>
    <property type="evidence" value="ECO:0007669"/>
    <property type="project" value="UniProtKB-KW"/>
</dbReference>
<dbReference type="InterPro" id="IPR011011">
    <property type="entry name" value="Znf_FYVE_PHD"/>
</dbReference>
<evidence type="ECO:0000256" key="4">
    <source>
        <dbReference type="ARBA" id="ARBA00022771"/>
    </source>
</evidence>
<reference evidence="13 14" key="1">
    <citation type="journal article" date="2023" name="Life. Sci Alliance">
        <title>Evolutionary insights into 3D genome organization and epigenetic landscape of Vigna mungo.</title>
        <authorList>
            <person name="Junaid A."/>
            <person name="Singh B."/>
            <person name="Bhatia S."/>
        </authorList>
    </citation>
    <scope>NUCLEOTIDE SEQUENCE [LARGE SCALE GENOMIC DNA]</scope>
    <source>
        <strain evidence="13">Urdbean</strain>
    </source>
</reference>
<dbReference type="GO" id="GO:0005634">
    <property type="term" value="C:nucleus"/>
    <property type="evidence" value="ECO:0007669"/>
    <property type="project" value="UniProtKB-SubCell"/>
</dbReference>
<evidence type="ECO:0000256" key="6">
    <source>
        <dbReference type="ARBA" id="ARBA00022853"/>
    </source>
</evidence>
<keyword evidence="5 11" id="KW-0862">Zinc</keyword>
<dbReference type="PANTHER" id="PTHR12321">
    <property type="entry name" value="CPG BINDING PROTEIN"/>
    <property type="match status" value="1"/>
</dbReference>
<comment type="function">
    <text evidence="11">Histone-binding component that specifically recognizes H3 tails trimethylated on 'Lys-4' (H3K4me3), which mark transcription start sites of virtually all active genes.</text>
</comment>
<evidence type="ECO:0000313" key="14">
    <source>
        <dbReference type="Proteomes" id="UP001374535"/>
    </source>
</evidence>
<keyword evidence="14" id="KW-1185">Reference proteome</keyword>
<dbReference type="FunFam" id="3.30.40.10:FF:000306">
    <property type="entry name" value="PHD finger alfin-like protein"/>
    <property type="match status" value="1"/>
</dbReference>
<evidence type="ECO:0000256" key="9">
    <source>
        <dbReference type="ARBA" id="ARBA00023242"/>
    </source>
</evidence>
<dbReference type="InterPro" id="IPR013083">
    <property type="entry name" value="Znf_RING/FYVE/PHD"/>
</dbReference>
<evidence type="ECO:0000256" key="11">
    <source>
        <dbReference type="RuleBase" id="RU369089"/>
    </source>
</evidence>
<accession>A0AAQ3N958</accession>
<name>A0AAQ3N958_VIGMU</name>
<comment type="similarity">
    <text evidence="2 11">Belongs to the Alfin family.</text>
</comment>
<proteinExistence type="inferred from homology"/>
<dbReference type="Proteomes" id="UP001374535">
    <property type="component" value="Chromosome 6"/>
</dbReference>
<comment type="subcellular location">
    <subcellularLocation>
        <location evidence="1 11">Nucleus</location>
    </subcellularLocation>
</comment>
<keyword evidence="9 11" id="KW-0539">Nucleus</keyword>
<dbReference type="GO" id="GO:0003712">
    <property type="term" value="F:transcription coregulator activity"/>
    <property type="evidence" value="ECO:0007669"/>
    <property type="project" value="TreeGrafter"/>
</dbReference>
<dbReference type="InterPro" id="IPR021998">
    <property type="entry name" value="Alfin_N"/>
</dbReference>
<protein>
    <recommendedName>
        <fullName evidence="11">PHD finger protein ALFIN-LIKE</fullName>
    </recommendedName>
</protein>